<dbReference type="Gene3D" id="3.40.50.2300">
    <property type="match status" value="1"/>
</dbReference>
<reference evidence="6" key="2">
    <citation type="submission" date="2021-04" db="EMBL/GenBank/DDBJ databases">
        <authorList>
            <person name="Gilroy R."/>
        </authorList>
    </citation>
    <scope>NUCLEOTIDE SEQUENCE</scope>
    <source>
        <strain evidence="6">USAMLcec2-132</strain>
    </source>
</reference>
<dbReference type="Gene3D" id="2.40.50.1020">
    <property type="entry name" value="LytTr DNA-binding domain"/>
    <property type="match status" value="1"/>
</dbReference>
<evidence type="ECO:0000313" key="6">
    <source>
        <dbReference type="EMBL" id="HJC25256.1"/>
    </source>
</evidence>
<dbReference type="Pfam" id="PF00072">
    <property type="entry name" value="Response_reg"/>
    <property type="match status" value="1"/>
</dbReference>
<dbReference type="InterPro" id="IPR011006">
    <property type="entry name" value="CheY-like_superfamily"/>
</dbReference>
<comment type="function">
    <text evidence="2">May play the central regulatory role in sporulation. It may be an element of the effector pathway responsible for the activation of sporulation genes in response to nutritional stress. Spo0A may act in concert with spo0H (a sigma factor) to control the expression of some genes that are critical to the sporulation process.</text>
</comment>
<evidence type="ECO:0000256" key="3">
    <source>
        <dbReference type="PROSITE-ProRule" id="PRU00169"/>
    </source>
</evidence>
<dbReference type="Proteomes" id="UP000823891">
    <property type="component" value="Unassembled WGS sequence"/>
</dbReference>
<reference evidence="6" key="1">
    <citation type="journal article" date="2021" name="PeerJ">
        <title>Extensive microbial diversity within the chicken gut microbiome revealed by metagenomics and culture.</title>
        <authorList>
            <person name="Gilroy R."/>
            <person name="Ravi A."/>
            <person name="Getino M."/>
            <person name="Pursley I."/>
            <person name="Horton D.L."/>
            <person name="Alikhan N.F."/>
            <person name="Baker D."/>
            <person name="Gharbi K."/>
            <person name="Hall N."/>
            <person name="Watson M."/>
            <person name="Adriaenssens E.M."/>
            <person name="Foster-Nyarko E."/>
            <person name="Jarju S."/>
            <person name="Secka A."/>
            <person name="Antonio M."/>
            <person name="Oren A."/>
            <person name="Chaudhuri R.R."/>
            <person name="La Ragione R."/>
            <person name="Hildebrand F."/>
            <person name="Pallen M.J."/>
        </authorList>
    </citation>
    <scope>NUCLEOTIDE SEQUENCE</scope>
    <source>
        <strain evidence="6">USAMLcec2-132</strain>
    </source>
</reference>
<dbReference type="PROSITE" id="PS50930">
    <property type="entry name" value="HTH_LYTTR"/>
    <property type="match status" value="1"/>
</dbReference>
<dbReference type="SUPFAM" id="SSF52172">
    <property type="entry name" value="CheY-like"/>
    <property type="match status" value="1"/>
</dbReference>
<dbReference type="EMBL" id="DWWS01000059">
    <property type="protein sequence ID" value="HJC25256.1"/>
    <property type="molecule type" value="Genomic_DNA"/>
</dbReference>
<dbReference type="SMART" id="SM00850">
    <property type="entry name" value="LytTR"/>
    <property type="match status" value="1"/>
</dbReference>
<evidence type="ECO:0000259" key="4">
    <source>
        <dbReference type="PROSITE" id="PS50110"/>
    </source>
</evidence>
<dbReference type="PANTHER" id="PTHR37299:SF1">
    <property type="entry name" value="STAGE 0 SPORULATION PROTEIN A HOMOLOG"/>
    <property type="match status" value="1"/>
</dbReference>
<comment type="caution">
    <text evidence="6">The sequence shown here is derived from an EMBL/GenBank/DDBJ whole genome shotgun (WGS) entry which is preliminary data.</text>
</comment>
<accession>A0A9D2NGV0</accession>
<organism evidence="6 7">
    <name type="scientific">Candidatus Eisenbergiella merdavium</name>
    <dbReference type="NCBI Taxonomy" id="2838551"/>
    <lineage>
        <taxon>Bacteria</taxon>
        <taxon>Bacillati</taxon>
        <taxon>Bacillota</taxon>
        <taxon>Clostridia</taxon>
        <taxon>Lachnospirales</taxon>
        <taxon>Lachnospiraceae</taxon>
        <taxon>Eisenbergiella</taxon>
    </lineage>
</organism>
<keyword evidence="6" id="KW-0238">DNA-binding</keyword>
<sequence length="283" mass="30987">MLHIMICDDDSFTLRFTSGLVEEAIRASGVEAKLCCIAASGGELLNYLRNASGSFLCFLDFDFGKTELNGIDLVRRIYQMDAEARIVFVTSHTDKSMDILKSGIRAFGFIEKVPDRKKMMAEYVKYLKMAAPQASSSSSASSAPPAPSLRLPLGIGETVELSIPDITYVDSVKSVAHSICYHTFDGSEIIVRDTIEHAKEVLGEDFIRGHRSVLVNKRHVVSVKNGLIRLSNGDSAACAMSRRREVAAVCFAKKDAACFEKKSTACFEKKDTACFEKGNGDEA</sequence>
<evidence type="ECO:0000313" key="7">
    <source>
        <dbReference type="Proteomes" id="UP000823891"/>
    </source>
</evidence>
<name>A0A9D2NGV0_9FIRM</name>
<evidence type="ECO:0000259" key="5">
    <source>
        <dbReference type="PROSITE" id="PS50930"/>
    </source>
</evidence>
<evidence type="ECO:0000256" key="2">
    <source>
        <dbReference type="ARBA" id="ARBA00024867"/>
    </source>
</evidence>
<dbReference type="AlphaFoldDB" id="A0A9D2NGV0"/>
<dbReference type="Pfam" id="PF04397">
    <property type="entry name" value="LytTR"/>
    <property type="match status" value="1"/>
</dbReference>
<proteinExistence type="predicted"/>
<dbReference type="InterPro" id="IPR001789">
    <property type="entry name" value="Sig_transdc_resp-reg_receiver"/>
</dbReference>
<keyword evidence="3" id="KW-0597">Phosphoprotein</keyword>
<feature type="domain" description="Response regulatory" evidence="4">
    <location>
        <begin position="3"/>
        <end position="127"/>
    </location>
</feature>
<protein>
    <recommendedName>
        <fullName evidence="1">Stage 0 sporulation protein A homolog</fullName>
    </recommendedName>
</protein>
<dbReference type="InterPro" id="IPR007492">
    <property type="entry name" value="LytTR_DNA-bd_dom"/>
</dbReference>
<dbReference type="GO" id="GO:0000156">
    <property type="term" value="F:phosphorelay response regulator activity"/>
    <property type="evidence" value="ECO:0007669"/>
    <property type="project" value="InterPro"/>
</dbReference>
<dbReference type="InterPro" id="IPR046947">
    <property type="entry name" value="LytR-like"/>
</dbReference>
<feature type="modified residue" description="4-aspartylphosphate" evidence="3">
    <location>
        <position position="60"/>
    </location>
</feature>
<dbReference type="GO" id="GO:0003677">
    <property type="term" value="F:DNA binding"/>
    <property type="evidence" value="ECO:0007669"/>
    <property type="project" value="UniProtKB-KW"/>
</dbReference>
<dbReference type="PROSITE" id="PS50110">
    <property type="entry name" value="RESPONSE_REGULATORY"/>
    <property type="match status" value="1"/>
</dbReference>
<dbReference type="PANTHER" id="PTHR37299">
    <property type="entry name" value="TRANSCRIPTIONAL REGULATOR-RELATED"/>
    <property type="match status" value="1"/>
</dbReference>
<gene>
    <name evidence="6" type="ORF">H9761_16400</name>
</gene>
<evidence type="ECO:0000256" key="1">
    <source>
        <dbReference type="ARBA" id="ARBA00018672"/>
    </source>
</evidence>
<feature type="domain" description="HTH LytTR-type" evidence="5">
    <location>
        <begin position="151"/>
        <end position="252"/>
    </location>
</feature>